<keyword evidence="2" id="KW-1185">Reference proteome</keyword>
<evidence type="ECO:0000313" key="2">
    <source>
        <dbReference type="Proteomes" id="UP000199306"/>
    </source>
</evidence>
<sequence>MNIIRIRYSNDKKKELARAILKHEKIGNKFEKL</sequence>
<proteinExistence type="predicted"/>
<dbReference type="Proteomes" id="UP000199306">
    <property type="component" value="Unassembled WGS sequence"/>
</dbReference>
<reference evidence="1 2" key="1">
    <citation type="submission" date="2016-10" db="EMBL/GenBank/DDBJ databases">
        <authorList>
            <person name="de Groot N.N."/>
        </authorList>
    </citation>
    <scope>NUCLEOTIDE SEQUENCE [LARGE SCALE GENOMIC DNA]</scope>
    <source>
        <strain evidence="2">E92,LMG 26720,CCM 7988</strain>
    </source>
</reference>
<dbReference type="EMBL" id="FOXH01000023">
    <property type="protein sequence ID" value="SFQ49736.1"/>
    <property type="molecule type" value="Genomic_DNA"/>
</dbReference>
<name>A0A1I5YZT5_9BACT</name>
<gene>
    <name evidence="1" type="ORF">SAMN04515674_12311</name>
</gene>
<evidence type="ECO:0000313" key="1">
    <source>
        <dbReference type="EMBL" id="SFQ49736.1"/>
    </source>
</evidence>
<protein>
    <submittedName>
        <fullName evidence="1">Uncharacterized protein</fullName>
    </submittedName>
</protein>
<accession>A0A1I5YZT5</accession>
<organism evidence="1 2">
    <name type="scientific">Pseudarcicella hirudinis</name>
    <dbReference type="NCBI Taxonomy" id="1079859"/>
    <lineage>
        <taxon>Bacteria</taxon>
        <taxon>Pseudomonadati</taxon>
        <taxon>Bacteroidota</taxon>
        <taxon>Cytophagia</taxon>
        <taxon>Cytophagales</taxon>
        <taxon>Flectobacillaceae</taxon>
        <taxon>Pseudarcicella</taxon>
    </lineage>
</organism>
<dbReference type="AlphaFoldDB" id="A0A1I5YZT5"/>